<keyword evidence="4" id="KW-1185">Reference proteome</keyword>
<feature type="domain" description="Methyltransferase type 11" evidence="2">
    <location>
        <begin position="56"/>
        <end position="155"/>
    </location>
</feature>
<evidence type="ECO:0000313" key="4">
    <source>
        <dbReference type="Proteomes" id="UP001142592"/>
    </source>
</evidence>
<reference evidence="3" key="1">
    <citation type="submission" date="2022-11" db="EMBL/GenBank/DDBJ databases">
        <authorList>
            <person name="Graham C."/>
            <person name="Newman J.D."/>
        </authorList>
    </citation>
    <scope>NUCLEOTIDE SEQUENCE</scope>
    <source>
        <strain evidence="3">DSM 19486</strain>
    </source>
</reference>
<proteinExistence type="predicted"/>
<accession>A0A9X3DB30</accession>
<dbReference type="EMBL" id="JAPJUH010000002">
    <property type="protein sequence ID" value="MCX3264394.1"/>
    <property type="molecule type" value="Genomic_DNA"/>
</dbReference>
<evidence type="ECO:0000256" key="1">
    <source>
        <dbReference type="ARBA" id="ARBA00022679"/>
    </source>
</evidence>
<dbReference type="CDD" id="cd02440">
    <property type="entry name" value="AdoMet_MTases"/>
    <property type="match status" value="1"/>
</dbReference>
<dbReference type="PANTHER" id="PTHR44068:SF11">
    <property type="entry name" value="GERANYL DIPHOSPHATE 2-C-METHYLTRANSFERASE"/>
    <property type="match status" value="1"/>
</dbReference>
<dbReference type="RefSeq" id="WP_010599366.1">
    <property type="nucleotide sequence ID" value="NZ_JAPJUH010000002.1"/>
</dbReference>
<dbReference type="InterPro" id="IPR013216">
    <property type="entry name" value="Methyltransf_11"/>
</dbReference>
<keyword evidence="1" id="KW-0808">Transferase</keyword>
<dbReference type="InterPro" id="IPR029063">
    <property type="entry name" value="SAM-dependent_MTases_sf"/>
</dbReference>
<dbReference type="Proteomes" id="UP001142592">
    <property type="component" value="Unassembled WGS sequence"/>
</dbReference>
<dbReference type="Gene3D" id="3.40.50.150">
    <property type="entry name" value="Vaccinia Virus protein VP39"/>
    <property type="match status" value="1"/>
</dbReference>
<organism evidence="3 4">
    <name type="scientific">Pedobacter agri</name>
    <dbReference type="NCBI Taxonomy" id="454586"/>
    <lineage>
        <taxon>Bacteria</taxon>
        <taxon>Pseudomonadati</taxon>
        <taxon>Bacteroidota</taxon>
        <taxon>Sphingobacteriia</taxon>
        <taxon>Sphingobacteriales</taxon>
        <taxon>Sphingobacteriaceae</taxon>
        <taxon>Pedobacter</taxon>
    </lineage>
</organism>
<evidence type="ECO:0000313" key="3">
    <source>
        <dbReference type="EMBL" id="MCX3264394.1"/>
    </source>
</evidence>
<comment type="caution">
    <text evidence="3">The sequence shown here is derived from an EMBL/GenBank/DDBJ whole genome shotgun (WGS) entry which is preliminary data.</text>
</comment>
<dbReference type="InterPro" id="IPR050447">
    <property type="entry name" value="Erg6_SMT_methyltransf"/>
</dbReference>
<dbReference type="SUPFAM" id="SSF53335">
    <property type="entry name" value="S-adenosyl-L-methionine-dependent methyltransferases"/>
    <property type="match status" value="1"/>
</dbReference>
<dbReference type="GO" id="GO:0008757">
    <property type="term" value="F:S-adenosylmethionine-dependent methyltransferase activity"/>
    <property type="evidence" value="ECO:0007669"/>
    <property type="project" value="InterPro"/>
</dbReference>
<sequence>MQHQYSEEDLKNIAKQLSHPEGEYGIKTGETMNASNIGMTNAAIEALNLHDGDNILEIGHGNGGHIADLLSKAENLKYSGADISETIIAEAKKLNQDFLTNETVYFHLTNGIDLPFADNQFEKIFTVNTIYFWDRPHYYIQEIVRVLKPGGKFVLCFADKTFMENLPFTKYGFTLYEIEAVIDLLKNVGFSNGKFEKKTEHIKSNVGLMVERDYYVVIGC</sequence>
<evidence type="ECO:0000259" key="2">
    <source>
        <dbReference type="Pfam" id="PF08241"/>
    </source>
</evidence>
<gene>
    <name evidence="3" type="ORF">OQZ29_06535</name>
</gene>
<dbReference type="GO" id="GO:0032259">
    <property type="term" value="P:methylation"/>
    <property type="evidence" value="ECO:0007669"/>
    <property type="project" value="UniProtKB-KW"/>
</dbReference>
<dbReference type="Pfam" id="PF08241">
    <property type="entry name" value="Methyltransf_11"/>
    <property type="match status" value="1"/>
</dbReference>
<name>A0A9X3DB30_9SPHI</name>
<dbReference type="PANTHER" id="PTHR44068">
    <property type="entry name" value="ZGC:194242"/>
    <property type="match status" value="1"/>
</dbReference>
<protein>
    <submittedName>
        <fullName evidence="3">Class I SAM-dependent methyltransferase</fullName>
    </submittedName>
</protein>
<keyword evidence="3" id="KW-0489">Methyltransferase</keyword>
<dbReference type="AlphaFoldDB" id="A0A9X3DB30"/>